<protein>
    <recommendedName>
        <fullName evidence="3">TnsA endonuclease N-terminal domain-containing protein</fullName>
    </recommendedName>
</protein>
<accession>A0A6V8L5Q8</accession>
<evidence type="ECO:0000313" key="1">
    <source>
        <dbReference type="EMBL" id="GFJ89949.1"/>
    </source>
</evidence>
<dbReference type="AlphaFoldDB" id="A0A6V8L5Q8"/>
<organism evidence="1 2">
    <name type="scientific">Phytohabitans rumicis</name>
    <dbReference type="NCBI Taxonomy" id="1076125"/>
    <lineage>
        <taxon>Bacteria</taxon>
        <taxon>Bacillati</taxon>
        <taxon>Actinomycetota</taxon>
        <taxon>Actinomycetes</taxon>
        <taxon>Micromonosporales</taxon>
        <taxon>Micromonosporaceae</taxon>
    </lineage>
</organism>
<sequence length="249" mass="28460">MTAAVRVPRQAEFLVEFSDSAGQRLSGDLTELWNARFEDAAPVRSFPSFKKQRNFPGWWWSATVDRLVGFESWLERDQLMQLDFDADVVGMASQPMWLRWRQNNRWRRHAPDYFVRLADGGGVVIDVRPDDRIPPRDAEAFTAAARACELVGWQYRRVGALDLVWSRNLRWLSRYRHPRHRGDDDVRSALLDGFRDGLPLRTGASAVADPLVSLPVLFHLLWRQVLVTDLNAAVLNSATIVRPGPGGQR</sequence>
<evidence type="ECO:0000313" key="2">
    <source>
        <dbReference type="Proteomes" id="UP000482960"/>
    </source>
</evidence>
<name>A0A6V8L5Q8_9ACTN</name>
<proteinExistence type="predicted"/>
<dbReference type="Proteomes" id="UP000482960">
    <property type="component" value="Unassembled WGS sequence"/>
</dbReference>
<keyword evidence="2" id="KW-1185">Reference proteome</keyword>
<reference evidence="1 2" key="1">
    <citation type="submission" date="2020-03" db="EMBL/GenBank/DDBJ databases">
        <title>Whole genome shotgun sequence of Phytohabitans rumicis NBRC 108638.</title>
        <authorList>
            <person name="Komaki H."/>
            <person name="Tamura T."/>
        </authorList>
    </citation>
    <scope>NUCLEOTIDE SEQUENCE [LARGE SCALE GENOMIC DNA]</scope>
    <source>
        <strain evidence="1 2">NBRC 108638</strain>
    </source>
</reference>
<comment type="caution">
    <text evidence="1">The sequence shown here is derived from an EMBL/GenBank/DDBJ whole genome shotgun (WGS) entry which is preliminary data.</text>
</comment>
<evidence type="ECO:0008006" key="3">
    <source>
        <dbReference type="Google" id="ProtNLM"/>
    </source>
</evidence>
<reference evidence="1 2" key="2">
    <citation type="submission" date="2020-03" db="EMBL/GenBank/DDBJ databases">
        <authorList>
            <person name="Ichikawa N."/>
            <person name="Kimura A."/>
            <person name="Kitahashi Y."/>
            <person name="Uohara A."/>
        </authorList>
    </citation>
    <scope>NUCLEOTIDE SEQUENCE [LARGE SCALE GENOMIC DNA]</scope>
    <source>
        <strain evidence="1 2">NBRC 108638</strain>
    </source>
</reference>
<dbReference type="EMBL" id="BLPG01000001">
    <property type="protein sequence ID" value="GFJ89949.1"/>
    <property type="molecule type" value="Genomic_DNA"/>
</dbReference>
<dbReference type="NCBIfam" id="NF033179">
    <property type="entry name" value="TnsA_like_Actin"/>
    <property type="match status" value="1"/>
</dbReference>
<dbReference type="InterPro" id="IPR048000">
    <property type="entry name" value="TnsA-like"/>
</dbReference>
<gene>
    <name evidence="1" type="ORF">Prum_035910</name>
</gene>
<dbReference type="RefSeq" id="WP_173077417.1">
    <property type="nucleotide sequence ID" value="NZ_BAABJB010000009.1"/>
</dbReference>